<evidence type="ECO:0000256" key="5">
    <source>
        <dbReference type="RuleBase" id="RU003495"/>
    </source>
</evidence>
<evidence type="ECO:0000256" key="2">
    <source>
        <dbReference type="ARBA" id="ARBA00023239"/>
    </source>
</evidence>
<dbReference type="Pfam" id="PF03330">
    <property type="entry name" value="DPBB_1"/>
    <property type="match status" value="1"/>
</dbReference>
<feature type="compositionally biased region" description="Basic and acidic residues" evidence="6">
    <location>
        <begin position="186"/>
        <end position="203"/>
    </location>
</feature>
<evidence type="ECO:0000313" key="8">
    <source>
        <dbReference type="EMBL" id="GAB0058600.1"/>
    </source>
</evidence>
<feature type="domain" description="SPOR" evidence="7">
    <location>
        <begin position="199"/>
        <end position="277"/>
    </location>
</feature>
<dbReference type="InterPro" id="IPR007730">
    <property type="entry name" value="SPOR-like_dom"/>
</dbReference>
<protein>
    <recommendedName>
        <fullName evidence="4">Endolytic peptidoglycan transglycosylase RlpA</fullName>
        <ecNumber evidence="4">4.2.2.-</ecNumber>
    </recommendedName>
</protein>
<evidence type="ECO:0000256" key="1">
    <source>
        <dbReference type="ARBA" id="ARBA00022729"/>
    </source>
</evidence>
<dbReference type="PROSITE" id="PS51724">
    <property type="entry name" value="SPOR"/>
    <property type="match status" value="1"/>
</dbReference>
<dbReference type="HAMAP" id="MF_02071">
    <property type="entry name" value="RlpA"/>
    <property type="match status" value="1"/>
</dbReference>
<feature type="region of interest" description="Disordered" evidence="6">
    <location>
        <begin position="170"/>
        <end position="203"/>
    </location>
</feature>
<dbReference type="SUPFAM" id="SSF50685">
    <property type="entry name" value="Barwin-like endoglucanases"/>
    <property type="match status" value="1"/>
</dbReference>
<evidence type="ECO:0000256" key="3">
    <source>
        <dbReference type="ARBA" id="ARBA00023316"/>
    </source>
</evidence>
<organism evidence="8 9">
    <name type="scientific">Candidatus Magnetaquiglobus chichijimensis</name>
    <dbReference type="NCBI Taxonomy" id="3141448"/>
    <lineage>
        <taxon>Bacteria</taxon>
        <taxon>Pseudomonadati</taxon>
        <taxon>Pseudomonadota</taxon>
        <taxon>Magnetococcia</taxon>
        <taxon>Magnetococcales</taxon>
        <taxon>Candidatus Magnetaquicoccaceae</taxon>
        <taxon>Candidatus Magnetaquiglobus</taxon>
    </lineage>
</organism>
<dbReference type="Pfam" id="PF05036">
    <property type="entry name" value="SPOR"/>
    <property type="match status" value="1"/>
</dbReference>
<evidence type="ECO:0000256" key="6">
    <source>
        <dbReference type="SAM" id="MobiDB-lite"/>
    </source>
</evidence>
<dbReference type="EMBL" id="BAAFGK010000005">
    <property type="protein sequence ID" value="GAB0058600.1"/>
    <property type="molecule type" value="Genomic_DNA"/>
</dbReference>
<dbReference type="PANTHER" id="PTHR34183">
    <property type="entry name" value="ENDOLYTIC PEPTIDOGLYCAN TRANSGLYCOSYLASE RLPA"/>
    <property type="match status" value="1"/>
</dbReference>
<dbReference type="InterPro" id="IPR036908">
    <property type="entry name" value="RlpA-like_sf"/>
</dbReference>
<dbReference type="InterPro" id="IPR036680">
    <property type="entry name" value="SPOR-like_sf"/>
</dbReference>
<dbReference type="InterPro" id="IPR009009">
    <property type="entry name" value="RlpA-like_DPBB"/>
</dbReference>
<comment type="similarity">
    <text evidence="4 5">Belongs to the RlpA family.</text>
</comment>
<keyword evidence="3 4" id="KW-0961">Cell wall biogenesis/degradation</keyword>
<keyword evidence="9" id="KW-1185">Reference proteome</keyword>
<comment type="caution">
    <text evidence="8">The sequence shown here is derived from an EMBL/GenBank/DDBJ whole genome shotgun (WGS) entry which is preliminary data.</text>
</comment>
<dbReference type="Gene3D" id="3.30.70.1070">
    <property type="entry name" value="Sporulation related repeat"/>
    <property type="match status" value="1"/>
</dbReference>
<evidence type="ECO:0000259" key="7">
    <source>
        <dbReference type="PROSITE" id="PS51724"/>
    </source>
</evidence>
<dbReference type="NCBIfam" id="TIGR00413">
    <property type="entry name" value="rlpA"/>
    <property type="match status" value="1"/>
</dbReference>
<sequence length="277" mass="31334">MRKRGFLGLRVWLLILLLLPAACGRFPETPEVESQPKKSTTIKKGTSKPYEVFGKTYYPLTEQEAAGYVEEGMASWYGREFHDRPTANGERFDMFKPSAAHTVLPLPMMVRVTNLDNGRSMELRVNDRGPFIDNRLIDLSFAAAEQLGYAQKGLARVRVEALGMLTRAEPAEIPRKRPDAPPSPMPRRETVHDTPWKEGGGGKDHYIQVGSFGRYENAQEVERRLRNVGKPKIIKSSIGARIMYRVRLGPFATVEQAERVERAIRKLEIGEAVIIRD</sequence>
<dbReference type="SUPFAM" id="SSF110997">
    <property type="entry name" value="Sporulation related repeat"/>
    <property type="match status" value="1"/>
</dbReference>
<reference evidence="8 9" key="1">
    <citation type="submission" date="2024-09" db="EMBL/GenBank/DDBJ databases">
        <title>Draft genome sequence of Candidatus Magnetaquicoccaceae bacterium FCR-1.</title>
        <authorList>
            <person name="Shimoshige H."/>
            <person name="Shimamura S."/>
            <person name="Taoka A."/>
            <person name="Kobayashi H."/>
            <person name="Maekawa T."/>
        </authorList>
    </citation>
    <scope>NUCLEOTIDE SEQUENCE [LARGE SCALE GENOMIC DNA]</scope>
    <source>
        <strain evidence="8 9">FCR-1</strain>
    </source>
</reference>
<dbReference type="GO" id="GO:0016829">
    <property type="term" value="F:lyase activity"/>
    <property type="evidence" value="ECO:0007669"/>
    <property type="project" value="UniProtKB-KW"/>
</dbReference>
<dbReference type="CDD" id="cd22268">
    <property type="entry name" value="DPBB_RlpA-like"/>
    <property type="match status" value="1"/>
</dbReference>
<evidence type="ECO:0000313" key="9">
    <source>
        <dbReference type="Proteomes" id="UP001628193"/>
    </source>
</evidence>
<dbReference type="InterPro" id="IPR034718">
    <property type="entry name" value="RlpA"/>
</dbReference>
<keyword evidence="1" id="KW-0732">Signal</keyword>
<gene>
    <name evidence="4 8" type="primary">rlpA</name>
    <name evidence="8" type="ORF">SIID45300_02951</name>
</gene>
<accession>A0ABQ0CCM1</accession>
<dbReference type="Proteomes" id="UP001628193">
    <property type="component" value="Unassembled WGS sequence"/>
</dbReference>
<dbReference type="Gene3D" id="2.40.40.10">
    <property type="entry name" value="RlpA-like domain"/>
    <property type="match status" value="1"/>
</dbReference>
<dbReference type="PANTHER" id="PTHR34183:SF1">
    <property type="entry name" value="ENDOLYTIC PEPTIDOGLYCAN TRANSGLYCOSYLASE RLPA"/>
    <property type="match status" value="1"/>
</dbReference>
<comment type="function">
    <text evidence="4">Lytic transglycosylase with a strong preference for naked glycan strands that lack stem peptides.</text>
</comment>
<dbReference type="EC" id="4.2.2.-" evidence="4"/>
<proteinExistence type="inferred from homology"/>
<name>A0ABQ0CCM1_9PROT</name>
<feature type="compositionally biased region" description="Basic and acidic residues" evidence="6">
    <location>
        <begin position="170"/>
        <end position="179"/>
    </location>
</feature>
<keyword evidence="2 4" id="KW-0456">Lyase</keyword>
<evidence type="ECO:0000256" key="4">
    <source>
        <dbReference type="HAMAP-Rule" id="MF_02071"/>
    </source>
</evidence>
<dbReference type="InterPro" id="IPR012997">
    <property type="entry name" value="RplA"/>
</dbReference>